<keyword evidence="3" id="KW-1185">Reference proteome</keyword>
<organism evidence="2 3">
    <name type="scientific">Candidula unifasciata</name>
    <dbReference type="NCBI Taxonomy" id="100452"/>
    <lineage>
        <taxon>Eukaryota</taxon>
        <taxon>Metazoa</taxon>
        <taxon>Spiralia</taxon>
        <taxon>Lophotrochozoa</taxon>
        <taxon>Mollusca</taxon>
        <taxon>Gastropoda</taxon>
        <taxon>Heterobranchia</taxon>
        <taxon>Euthyneura</taxon>
        <taxon>Panpulmonata</taxon>
        <taxon>Eupulmonata</taxon>
        <taxon>Stylommatophora</taxon>
        <taxon>Helicina</taxon>
        <taxon>Helicoidea</taxon>
        <taxon>Geomitridae</taxon>
        <taxon>Candidula</taxon>
    </lineage>
</organism>
<dbReference type="AlphaFoldDB" id="A0A8S3YIU3"/>
<dbReference type="OrthoDB" id="6149244at2759"/>
<dbReference type="Gene3D" id="3.40.50.300">
    <property type="entry name" value="P-loop containing nucleotide triphosphate hydrolases"/>
    <property type="match status" value="1"/>
</dbReference>
<dbReference type="InterPro" id="IPR027417">
    <property type="entry name" value="P-loop_NTPase"/>
</dbReference>
<feature type="domain" description="Sulfotransferase" evidence="1">
    <location>
        <begin position="28"/>
        <end position="261"/>
    </location>
</feature>
<protein>
    <recommendedName>
        <fullName evidence="1">Sulfotransferase domain-containing protein</fullName>
    </recommendedName>
</protein>
<dbReference type="EMBL" id="CAJHNH020000009">
    <property type="protein sequence ID" value="CAG5114566.1"/>
    <property type="molecule type" value="Genomic_DNA"/>
</dbReference>
<gene>
    <name evidence="2" type="ORF">CUNI_LOCUS124</name>
</gene>
<dbReference type="PANTHER" id="PTHR15723:SF0">
    <property type="entry name" value="CARBOHYDRATE SULFOTRANSFERASE 15"/>
    <property type="match status" value="1"/>
</dbReference>
<comment type="caution">
    <text evidence="2">The sequence shown here is derived from an EMBL/GenBank/DDBJ whole genome shotgun (WGS) entry which is preliminary data.</text>
</comment>
<name>A0A8S3YIU3_9EUPU</name>
<dbReference type="GO" id="GO:0019319">
    <property type="term" value="P:hexose biosynthetic process"/>
    <property type="evidence" value="ECO:0007669"/>
    <property type="project" value="TreeGrafter"/>
</dbReference>
<dbReference type="Pfam" id="PF00685">
    <property type="entry name" value="Sulfotransfer_1"/>
    <property type="match status" value="1"/>
</dbReference>
<dbReference type="InterPro" id="IPR052654">
    <property type="entry name" value="CS_Sulfotransferase"/>
</dbReference>
<reference evidence="2" key="1">
    <citation type="submission" date="2021-04" db="EMBL/GenBank/DDBJ databases">
        <authorList>
            <consortium name="Molecular Ecology Group"/>
        </authorList>
    </citation>
    <scope>NUCLEOTIDE SEQUENCE</scope>
</reference>
<dbReference type="GO" id="GO:0050659">
    <property type="term" value="F:N-acetylgalactosamine 4-sulfate 6-O-sulfotransferase activity"/>
    <property type="evidence" value="ECO:0007669"/>
    <property type="project" value="TreeGrafter"/>
</dbReference>
<sequence length="308" mass="36367">GPFDYDSRTKSPCWNDTGILRCLPYAYIVGFSKCGTSDLFSRIIQHPDVVHFGLKEKHWFDYFRFGTDTRFIQNYTDKFANMTLRIESDLRQLGFSYKITVDGSPTYSWGSLNWPCYEGNEGLNEPLFTNADVIHRLTPSAKIIVSMREPVSRLYSRMLSWIPEQLHPAYVDPTPEKFHTFIEERVRMYRQCFTQWSHRQCAYNGTLYKEAVLRLAEGAYSVYIKDWLKVFPREQLLFIKFEDYIADANATVRKVYKFLELVNVGRFYHVGPMLNKTMDILEDFYKPFNEELAQILGDPHMTWKYNES</sequence>
<feature type="non-terminal residue" evidence="2">
    <location>
        <position position="1"/>
    </location>
</feature>
<dbReference type="SUPFAM" id="SSF52540">
    <property type="entry name" value="P-loop containing nucleoside triphosphate hydrolases"/>
    <property type="match status" value="1"/>
</dbReference>
<proteinExistence type="predicted"/>
<dbReference type="PANTHER" id="PTHR15723">
    <property type="entry name" value="CARBOHYDRATE SULFOTRANSFERASE 15"/>
    <property type="match status" value="1"/>
</dbReference>
<evidence type="ECO:0000313" key="3">
    <source>
        <dbReference type="Proteomes" id="UP000678393"/>
    </source>
</evidence>
<evidence type="ECO:0000313" key="2">
    <source>
        <dbReference type="EMBL" id="CAG5114566.1"/>
    </source>
</evidence>
<dbReference type="InterPro" id="IPR000863">
    <property type="entry name" value="Sulfotransferase_dom"/>
</dbReference>
<dbReference type="Proteomes" id="UP000678393">
    <property type="component" value="Unassembled WGS sequence"/>
</dbReference>
<accession>A0A8S3YIU3</accession>
<evidence type="ECO:0000259" key="1">
    <source>
        <dbReference type="Pfam" id="PF00685"/>
    </source>
</evidence>